<feature type="region of interest" description="Disordered" evidence="8">
    <location>
        <begin position="259"/>
        <end position="387"/>
    </location>
</feature>
<feature type="compositionally biased region" description="Acidic residues" evidence="8">
    <location>
        <begin position="1457"/>
        <end position="1468"/>
    </location>
</feature>
<sequence length="1894" mass="215846">MITEDQNLEEQHPEEQLCYEFIFMLFKEKKVEIAGAILKPFPFLMGLRDRGFISEPMYQDFQEACRNLVPVERVAYNALDELEKKFDKTVLEALFSKVNLKAYPDLLQICNNFQNAIRDKFYYQILDEGETKEMLNSQLNHEQVSLEHSPLQMNSVRGFESMPRLLPYNRQENSNAWDEEWPQEASSFSPRCVPVSSKHKSLQRTSKGNSEEMPKLKPVTSDPKAPQVPPEGEPKEVLSLLPAEGEEDNNACCVICEEEEPQEAPSSPSRCEPVTWDPKAPQMPPEGEAEEVLSLLPAEGGESCDPEASQMTDKEEQEELPSQPLDGEEGSGTCLEICDEEETQESLSSPPKSGPVSGRLETLQMNTEEDSEELGSSPLSYDSQSTELPTFGNKCSCVMCFSKDVPRDPEGRTESMQADDMLDTVDLGNNSTVRKPKKRRKKKKGHSWTRRPRRNVHRKALDNSKAAGQPAARGKKVKMSLQKPAKIRRKRRGRPRFTHNDRIPQRRAKSRGKRKYTYERVDFHSQIIPVTCGKVKGKLHKKKLKHGSWVKCIQSENGDWFTPREFEIRGGHGRSKNWKISVRCGGRPLLWLMERRFLHNPPRKYGKRKKKRGPKSPDNTLDNLCLRNSDVCETCRDGGKLFCCDTCSRSFHEDCHIPPVETEKDPWSCTFCRMKESSGNQQGLGESEVLARLMQSEEQLKCEFLLLKVYCHSESTFFARIPYYYYIKEASKNLKEPMWLDKIKKRLNEQGYSHVEGMSLEDQNIDNRLFETVFRHFKRHKVQISNAIKKTFPFFEGLHDNELITSKMYEDCQDSCRNLVPVSRVVYKVLSELEKTFNPSLLEAVFSEVNMQEYPDLNNIYKSFEKVIQEKINYEESNGQKRPAIQLSLEQGTGGHSSPTSSSQAVPLSHDGMTPRENGLSDHLSETEQMNAKMKDRTSDQNGALESQQANEQCAQESEPAGAKPSNHGLQINSCSVHLEDIKKEKPFFNSEVQLQAQTRTDQVSDIIVISSEDSAESSDGDEFPEPSTPTPRRAAEPRNFRKTTTSRKRVWQRVIRSEESLESSEDEAPWGTQSSALRSDPDKDPTDIRNTSIRRRSNRKRWMSGGDSSDLSNEGEPQATSRSALRNGSALLTFWSSLGDPIPRMSTENQNTEDRLVFETIFRHFKRHKVEISTAIKKTFPFFEGLRDRELITNKMYEDCQDSCRNLVPVPKVVYNVLSELEKTFNQSLLEALFSDVNMQEYPDLNHVRKSFENAIQERLSYEETDGEEREERPAIQLSLEQGTSRGLTWSGGESSSYDGLDLGASMSCLAETSATTRVLEEAGTASPENRLSDHLSETEEINAKRNDTPSNQNDALESQQANEQCDQESEPTEFCEPAPIQSNNSDDGEETPDLLPSNKDRAKPSNHGLQINSCSVHLVDIKKEKPFFNSEVQLQARARTGYNRVSDIIVISSEDSAESSDGDEFPEPSTSTPGRITGKEVGEQDQGCRNLHESYCFWSILLGAPYEPWTQFFLESYPLNFTITGCIFLCLLDPSAIGSTSIFRTSSRKRRMSGGDSSDLSNEGEPQATSSSALINGSDSTDIGSNSTLGKHSGKRRIETVCTEPLKRGRKRGPRVPRDTNMDFRRDQLPVTCGEAMGILYKEKMIKGSSEKCIKDKNGKWFTLKEFEDEGDHKASKNWKQSVRCGGWPLKILIQKGFLPNPSRKRKKPEDSNKCEVCSREKALLSCDTCPRFFHGNCHIPPKLATKNPWSCIFCQIKDLKKCCPESQPIYQESEILQKRMLPREQLKCEFLLLKVYCSPKSSFFVSEPHYTRDASQDLEEPMWLNKIKDKLMMTLYYQVWEFVRDMRLIFQNHKIVYRDSKFICLGLQLETQFENDFKDIFGIQEISTNST</sequence>
<dbReference type="SUPFAM" id="SSF63763">
    <property type="entry name" value="SAND domain-like"/>
    <property type="match status" value="2"/>
</dbReference>
<keyword evidence="5" id="KW-0103">Bromodomain</keyword>
<dbReference type="SMART" id="SM00249">
    <property type="entry name" value="PHD"/>
    <property type="match status" value="2"/>
</dbReference>
<dbReference type="GO" id="GO:0000981">
    <property type="term" value="F:DNA-binding transcription factor activity, RNA polymerase II-specific"/>
    <property type="evidence" value="ECO:0007669"/>
    <property type="project" value="TreeGrafter"/>
</dbReference>
<evidence type="ECO:0000259" key="10">
    <source>
        <dbReference type="PROSITE" id="PS50864"/>
    </source>
</evidence>
<feature type="region of interest" description="Disordered" evidence="8">
    <location>
        <begin position="1456"/>
        <end position="1486"/>
    </location>
</feature>
<dbReference type="GO" id="GO:0008270">
    <property type="term" value="F:zinc ion binding"/>
    <property type="evidence" value="ECO:0007669"/>
    <property type="project" value="UniProtKB-KW"/>
</dbReference>
<feature type="domain" description="SAND" evidence="10">
    <location>
        <begin position="518"/>
        <end position="599"/>
    </location>
</feature>
<dbReference type="CDD" id="cd15626">
    <property type="entry name" value="PHD_SP110_140"/>
    <property type="match status" value="2"/>
</dbReference>
<dbReference type="GO" id="GO:0003677">
    <property type="term" value="F:DNA binding"/>
    <property type="evidence" value="ECO:0007669"/>
    <property type="project" value="UniProtKB-KW"/>
</dbReference>
<evidence type="ECO:0000256" key="8">
    <source>
        <dbReference type="SAM" id="MobiDB-lite"/>
    </source>
</evidence>
<name>A0A6B0QQP9_9CETA</name>
<dbReference type="InterPro" id="IPR001487">
    <property type="entry name" value="Bromodomain"/>
</dbReference>
<evidence type="ECO:0000256" key="1">
    <source>
        <dbReference type="ARBA" id="ARBA00022553"/>
    </source>
</evidence>
<evidence type="ECO:0000256" key="7">
    <source>
        <dbReference type="PROSITE-ProRule" id="PRU00146"/>
    </source>
</evidence>
<feature type="compositionally biased region" description="Polar residues" evidence="8">
    <location>
        <begin position="940"/>
        <end position="956"/>
    </location>
</feature>
<dbReference type="InterPro" id="IPR001965">
    <property type="entry name" value="Znf_PHD"/>
</dbReference>
<feature type="region of interest" description="Disordered" evidence="8">
    <location>
        <begin position="1263"/>
        <end position="1297"/>
    </location>
</feature>
<dbReference type="PANTHER" id="PTHR46386">
    <property type="entry name" value="NUCLEAR BODY PROTEIN SP140"/>
    <property type="match status" value="1"/>
</dbReference>
<dbReference type="InterPro" id="IPR019786">
    <property type="entry name" value="Zinc_finger_PHD-type_CS"/>
</dbReference>
<gene>
    <name evidence="12" type="ORF">E5288_WYG000204</name>
</gene>
<evidence type="ECO:0000259" key="9">
    <source>
        <dbReference type="PROSITE" id="PS50016"/>
    </source>
</evidence>
<dbReference type="SMART" id="SM00258">
    <property type="entry name" value="SAND"/>
    <property type="match status" value="2"/>
</dbReference>
<feature type="domain" description="SAND" evidence="10">
    <location>
        <begin position="1621"/>
        <end position="1702"/>
    </location>
</feature>
<feature type="region of interest" description="Disordered" evidence="8">
    <location>
        <begin position="890"/>
        <end position="970"/>
    </location>
</feature>
<feature type="compositionally biased region" description="Basic residues" evidence="8">
    <location>
        <begin position="485"/>
        <end position="497"/>
    </location>
</feature>
<feature type="region of interest" description="Disordered" evidence="8">
    <location>
        <begin position="406"/>
        <end position="515"/>
    </location>
</feature>
<feature type="compositionally biased region" description="Polar residues" evidence="8">
    <location>
        <begin position="1280"/>
        <end position="1297"/>
    </location>
</feature>
<reference evidence="12" key="1">
    <citation type="submission" date="2019-10" db="EMBL/GenBank/DDBJ databases">
        <title>The sequence and de novo assembly of the wild yak genome.</title>
        <authorList>
            <person name="Liu Y."/>
        </authorList>
    </citation>
    <scope>NUCLEOTIDE SEQUENCE [LARGE SCALE GENOMIC DNA]</scope>
    <source>
        <strain evidence="12">WY2019</strain>
    </source>
</reference>
<feature type="compositionally biased region" description="Basic residues" evidence="8">
    <location>
        <begin position="505"/>
        <end position="515"/>
    </location>
</feature>
<dbReference type="InterPro" id="IPR010919">
    <property type="entry name" value="SAND-like_dom_sf"/>
</dbReference>
<dbReference type="Pfam" id="PF00628">
    <property type="entry name" value="PHD"/>
    <property type="match status" value="2"/>
</dbReference>
<feature type="domain" description="PHD-type" evidence="9">
    <location>
        <begin position="1714"/>
        <end position="1760"/>
    </location>
</feature>
<dbReference type="EMBL" id="VBQZ03000001">
    <property type="protein sequence ID" value="MXQ79352.1"/>
    <property type="molecule type" value="Genomic_DNA"/>
</dbReference>
<evidence type="ECO:0000313" key="13">
    <source>
        <dbReference type="Proteomes" id="UP000322234"/>
    </source>
</evidence>
<feature type="domain" description="HSR" evidence="11">
    <location>
        <begin position="1142"/>
        <end position="1258"/>
    </location>
</feature>
<feature type="region of interest" description="Disordered" evidence="8">
    <location>
        <begin position="1012"/>
        <end position="1124"/>
    </location>
</feature>
<dbReference type="InterPro" id="IPR000770">
    <property type="entry name" value="SAND_dom"/>
</dbReference>
<feature type="region of interest" description="Disordered" evidence="8">
    <location>
        <begin position="1546"/>
        <end position="1598"/>
    </location>
</feature>
<feature type="domain" description="HSR" evidence="11">
    <location>
        <begin position="2"/>
        <end position="118"/>
    </location>
</feature>
<dbReference type="Gene3D" id="3.30.40.10">
    <property type="entry name" value="Zinc/RING finger domain, C3HC4 (zinc finger)"/>
    <property type="match status" value="2"/>
</dbReference>
<dbReference type="PROSITE" id="PS01359">
    <property type="entry name" value="ZF_PHD_1"/>
    <property type="match status" value="2"/>
</dbReference>
<feature type="compositionally biased region" description="Acidic residues" evidence="8">
    <location>
        <begin position="1014"/>
        <end position="1025"/>
    </location>
</feature>
<keyword evidence="2" id="KW-0479">Metal-binding</keyword>
<feature type="compositionally biased region" description="Basic residues" evidence="8">
    <location>
        <begin position="1093"/>
        <end position="1103"/>
    </location>
</feature>
<dbReference type="InterPro" id="IPR036427">
    <property type="entry name" value="Bromodomain-like_sf"/>
</dbReference>
<protein>
    <recommendedName>
        <fullName evidence="14">Nuclear body protein SP140</fullName>
    </recommendedName>
</protein>
<dbReference type="PANTHER" id="PTHR46386:SF1">
    <property type="entry name" value="NUCLEAR BODY PROTEIN SP140-LIKE PROTEIN"/>
    <property type="match status" value="1"/>
</dbReference>
<feature type="region of interest" description="Disordered" evidence="8">
    <location>
        <begin position="187"/>
        <end position="235"/>
    </location>
</feature>
<feature type="compositionally biased region" description="Basic residues" evidence="8">
    <location>
        <begin position="1041"/>
        <end position="1052"/>
    </location>
</feature>
<dbReference type="PROSITE" id="PS50016">
    <property type="entry name" value="ZF_PHD_2"/>
    <property type="match status" value="2"/>
</dbReference>
<keyword evidence="13" id="KW-1185">Reference proteome</keyword>
<dbReference type="GO" id="GO:0031981">
    <property type="term" value="C:nuclear lumen"/>
    <property type="evidence" value="ECO:0007669"/>
    <property type="project" value="UniProtKB-ARBA"/>
</dbReference>
<evidence type="ECO:0000256" key="5">
    <source>
        <dbReference type="ARBA" id="ARBA00023117"/>
    </source>
</evidence>
<dbReference type="InterPro" id="IPR043563">
    <property type="entry name" value="Sp110/Sp140/Sp140L-like"/>
</dbReference>
<dbReference type="InterPro" id="IPR019787">
    <property type="entry name" value="Znf_PHD-finger"/>
</dbReference>
<evidence type="ECO:0000256" key="4">
    <source>
        <dbReference type="ARBA" id="ARBA00022833"/>
    </source>
</evidence>
<keyword evidence="6" id="KW-0238">DNA-binding</keyword>
<dbReference type="FunFam" id="3.30.40.10:FF:000294">
    <property type="entry name" value="Nuclear autoantigen Sp-100"/>
    <property type="match status" value="1"/>
</dbReference>
<accession>A0A6B0QQP9</accession>
<dbReference type="Gene3D" id="1.20.920.10">
    <property type="entry name" value="Bromodomain-like"/>
    <property type="match status" value="2"/>
</dbReference>
<feature type="domain" description="PHD-type" evidence="9">
    <location>
        <begin position="629"/>
        <end position="675"/>
    </location>
</feature>
<proteinExistence type="predicted"/>
<feature type="compositionally biased region" description="Basic residues" evidence="8">
    <location>
        <begin position="434"/>
        <end position="458"/>
    </location>
</feature>
<dbReference type="PROSITE" id="PS50864">
    <property type="entry name" value="SAND"/>
    <property type="match status" value="2"/>
</dbReference>
<keyword evidence="1" id="KW-0597">Phosphoprotein</keyword>
<dbReference type="Proteomes" id="UP000322234">
    <property type="component" value="Unassembled WGS sequence"/>
</dbReference>
<dbReference type="SUPFAM" id="SSF47370">
    <property type="entry name" value="Bromodomain"/>
    <property type="match status" value="2"/>
</dbReference>
<dbReference type="Pfam" id="PF03172">
    <property type="entry name" value="HSR"/>
    <property type="match status" value="3"/>
</dbReference>
<dbReference type="InterPro" id="IPR013083">
    <property type="entry name" value="Znf_RING/FYVE/PHD"/>
</dbReference>
<feature type="region of interest" description="Disordered" evidence="8">
    <location>
        <begin position="1343"/>
        <end position="1411"/>
    </location>
</feature>
<keyword evidence="4" id="KW-0862">Zinc</keyword>
<dbReference type="FunFam" id="1.20.920.10:FF:000028">
    <property type="entry name" value="Nuclear autoantigen Sp-100"/>
    <property type="match status" value="1"/>
</dbReference>
<dbReference type="Gene3D" id="3.10.390.10">
    <property type="entry name" value="SAND domain-like"/>
    <property type="match status" value="2"/>
</dbReference>
<dbReference type="InterPro" id="IPR011011">
    <property type="entry name" value="Znf_FYVE_PHD"/>
</dbReference>
<dbReference type="SMART" id="SM00297">
    <property type="entry name" value="BROMO"/>
    <property type="match status" value="1"/>
</dbReference>
<dbReference type="InterPro" id="IPR004865">
    <property type="entry name" value="HSR_dom"/>
</dbReference>
<organism evidence="12 13">
    <name type="scientific">Bos mutus</name>
    <name type="common">wild yak</name>
    <dbReference type="NCBI Taxonomy" id="72004"/>
    <lineage>
        <taxon>Eukaryota</taxon>
        <taxon>Metazoa</taxon>
        <taxon>Chordata</taxon>
        <taxon>Craniata</taxon>
        <taxon>Vertebrata</taxon>
        <taxon>Euteleostomi</taxon>
        <taxon>Mammalia</taxon>
        <taxon>Eutheria</taxon>
        <taxon>Laurasiatheria</taxon>
        <taxon>Artiodactyla</taxon>
        <taxon>Ruminantia</taxon>
        <taxon>Pecora</taxon>
        <taxon>Bovidae</taxon>
        <taxon>Bovinae</taxon>
        <taxon>Bos</taxon>
    </lineage>
</organism>
<evidence type="ECO:0000256" key="6">
    <source>
        <dbReference type="ARBA" id="ARBA00023125"/>
    </source>
</evidence>
<dbReference type="Pfam" id="PF01342">
    <property type="entry name" value="SAND"/>
    <property type="match status" value="2"/>
</dbReference>
<feature type="compositionally biased region" description="Polar residues" evidence="8">
    <location>
        <begin position="377"/>
        <end position="387"/>
    </location>
</feature>
<evidence type="ECO:0008006" key="14">
    <source>
        <dbReference type="Google" id="ProtNLM"/>
    </source>
</evidence>
<comment type="caution">
    <text evidence="12">The sequence shown here is derived from an EMBL/GenBank/DDBJ whole genome shotgun (WGS) entry which is preliminary data.</text>
</comment>
<evidence type="ECO:0000256" key="2">
    <source>
        <dbReference type="ARBA" id="ARBA00022723"/>
    </source>
</evidence>
<dbReference type="SUPFAM" id="SSF57903">
    <property type="entry name" value="FYVE/PHD zinc finger"/>
    <property type="match status" value="2"/>
</dbReference>
<feature type="domain" description="HSR" evidence="11">
    <location>
        <begin position="754"/>
        <end position="869"/>
    </location>
</feature>
<evidence type="ECO:0000256" key="3">
    <source>
        <dbReference type="ARBA" id="ARBA00022771"/>
    </source>
</evidence>
<evidence type="ECO:0000259" key="11">
    <source>
        <dbReference type="PROSITE" id="PS51414"/>
    </source>
</evidence>
<feature type="compositionally biased region" description="Polar residues" evidence="8">
    <location>
        <begin position="1569"/>
        <end position="1592"/>
    </location>
</feature>
<dbReference type="PROSITE" id="PS51414">
    <property type="entry name" value="HSR"/>
    <property type="match status" value="3"/>
</dbReference>
<feature type="compositionally biased region" description="Polar residues" evidence="8">
    <location>
        <begin position="1350"/>
        <end position="1366"/>
    </location>
</feature>
<dbReference type="Pfam" id="PF00439">
    <property type="entry name" value="Bromodomain"/>
    <property type="match status" value="1"/>
</dbReference>
<keyword evidence="3 7" id="KW-0863">Zinc-finger</keyword>
<evidence type="ECO:0000313" key="12">
    <source>
        <dbReference type="EMBL" id="MXQ79352.1"/>
    </source>
</evidence>